<dbReference type="EMBL" id="JBHUNF010000002">
    <property type="protein sequence ID" value="MFD2674355.1"/>
    <property type="molecule type" value="Genomic_DNA"/>
</dbReference>
<proteinExistence type="inferred from homology"/>
<dbReference type="Gene3D" id="3.90.1720.10">
    <property type="entry name" value="endopeptidase domain like (from Nostoc punctiforme)"/>
    <property type="match status" value="1"/>
</dbReference>
<evidence type="ECO:0000256" key="2">
    <source>
        <dbReference type="ARBA" id="ARBA00022670"/>
    </source>
</evidence>
<comment type="similarity">
    <text evidence="1">Belongs to the peptidase C40 family.</text>
</comment>
<comment type="caution">
    <text evidence="6">The sequence shown here is derived from an EMBL/GenBank/DDBJ whole genome shotgun (WGS) entry which is preliminary data.</text>
</comment>
<accession>A0ABW5RI95</accession>
<dbReference type="Proteomes" id="UP001597453">
    <property type="component" value="Unassembled WGS sequence"/>
</dbReference>
<protein>
    <submittedName>
        <fullName evidence="6">NlpC/P60 family protein</fullName>
    </submittedName>
</protein>
<dbReference type="Pfam" id="PF00877">
    <property type="entry name" value="NLPC_P60"/>
    <property type="match status" value="1"/>
</dbReference>
<sequence length="342" mass="34802">MDNITQITEAPLTRRQAREIERRTGVRPVAKRDASAFVKDTGKIERNDMEALISAVPTEVLAKVAAPIVNEAPLVTDEAQADAEVRSLTIRAAVPASLVAKRRRRAAGSFAAAASVTALAAAGFSSMATADVDVAAGEHQANLVSAANGKQDAVKNPVAVKAPVVDAKAIKAESDQAAAVESFDAASVAMAVEQEAPAPAASVATESYDEGSSDDNGAAAAPVSVAAVGGIQDAIVAGAMAQLGISGLDCTDMVQNALASAGLTTSRFDGGYDMGVESFYQFGSVIPASEAQPGDIMIAPGQHVAIYIGNGQAVHGGWNGGADDTVIDGVNTYAYDYVRVNG</sequence>
<keyword evidence="4" id="KW-0788">Thiol protease</keyword>
<dbReference type="InterPro" id="IPR000064">
    <property type="entry name" value="NLP_P60_dom"/>
</dbReference>
<feature type="domain" description="NlpC/P60" evidence="5">
    <location>
        <begin position="217"/>
        <end position="342"/>
    </location>
</feature>
<dbReference type="SUPFAM" id="SSF54001">
    <property type="entry name" value="Cysteine proteinases"/>
    <property type="match status" value="1"/>
</dbReference>
<evidence type="ECO:0000259" key="5">
    <source>
        <dbReference type="PROSITE" id="PS51935"/>
    </source>
</evidence>
<dbReference type="RefSeq" id="WP_066056861.1">
    <property type="nucleotide sequence ID" value="NZ_JBHUNF010000002.1"/>
</dbReference>
<dbReference type="InterPro" id="IPR038765">
    <property type="entry name" value="Papain-like_cys_pep_sf"/>
</dbReference>
<name>A0ABW5RI95_9MICO</name>
<organism evidence="6 7">
    <name type="scientific">Gulosibacter bifidus</name>
    <dbReference type="NCBI Taxonomy" id="272239"/>
    <lineage>
        <taxon>Bacteria</taxon>
        <taxon>Bacillati</taxon>
        <taxon>Actinomycetota</taxon>
        <taxon>Actinomycetes</taxon>
        <taxon>Micrococcales</taxon>
        <taxon>Microbacteriaceae</taxon>
        <taxon>Gulosibacter</taxon>
    </lineage>
</organism>
<dbReference type="PROSITE" id="PS51935">
    <property type="entry name" value="NLPC_P60"/>
    <property type="match status" value="1"/>
</dbReference>
<keyword evidence="2" id="KW-0645">Protease</keyword>
<keyword evidence="7" id="KW-1185">Reference proteome</keyword>
<keyword evidence="3" id="KW-0378">Hydrolase</keyword>
<evidence type="ECO:0000256" key="4">
    <source>
        <dbReference type="ARBA" id="ARBA00022807"/>
    </source>
</evidence>
<evidence type="ECO:0000313" key="7">
    <source>
        <dbReference type="Proteomes" id="UP001597453"/>
    </source>
</evidence>
<evidence type="ECO:0000256" key="3">
    <source>
        <dbReference type="ARBA" id="ARBA00022801"/>
    </source>
</evidence>
<reference evidence="7" key="1">
    <citation type="journal article" date="2019" name="Int. J. Syst. Evol. Microbiol.">
        <title>The Global Catalogue of Microorganisms (GCM) 10K type strain sequencing project: providing services to taxonomists for standard genome sequencing and annotation.</title>
        <authorList>
            <consortium name="The Broad Institute Genomics Platform"/>
            <consortium name="The Broad Institute Genome Sequencing Center for Infectious Disease"/>
            <person name="Wu L."/>
            <person name="Ma J."/>
        </authorList>
    </citation>
    <scope>NUCLEOTIDE SEQUENCE [LARGE SCALE GENOMIC DNA]</scope>
    <source>
        <strain evidence="7">TISTR 1511</strain>
    </source>
</reference>
<evidence type="ECO:0000313" key="6">
    <source>
        <dbReference type="EMBL" id="MFD2674355.1"/>
    </source>
</evidence>
<gene>
    <name evidence="6" type="ORF">ACFSUQ_03450</name>
</gene>
<evidence type="ECO:0000256" key="1">
    <source>
        <dbReference type="ARBA" id="ARBA00007074"/>
    </source>
</evidence>